<proteinExistence type="predicted"/>
<evidence type="ECO:0000313" key="2">
    <source>
        <dbReference type="EMBL" id="MDN4613354.1"/>
    </source>
</evidence>
<name>A0ABT8K7I3_9MICO</name>
<dbReference type="Proteomes" id="UP001174208">
    <property type="component" value="Unassembled WGS sequence"/>
</dbReference>
<dbReference type="RefSeq" id="WP_301211485.1">
    <property type="nucleotide sequence ID" value="NZ_JAROCF010000001.1"/>
</dbReference>
<comment type="caution">
    <text evidence="2">The sequence shown here is derived from an EMBL/GenBank/DDBJ whole genome shotgun (WGS) entry which is preliminary data.</text>
</comment>
<evidence type="ECO:0000259" key="1">
    <source>
        <dbReference type="SMART" id="SM00849"/>
    </source>
</evidence>
<dbReference type="EMBL" id="JAROCF010000001">
    <property type="protein sequence ID" value="MDN4613354.1"/>
    <property type="molecule type" value="Genomic_DNA"/>
</dbReference>
<dbReference type="Pfam" id="PF00753">
    <property type="entry name" value="Lactamase_B"/>
    <property type="match status" value="2"/>
</dbReference>
<dbReference type="SUPFAM" id="SSF56281">
    <property type="entry name" value="Metallo-hydrolase/oxidoreductase"/>
    <property type="match status" value="2"/>
</dbReference>
<protein>
    <submittedName>
        <fullName evidence="2">MBL fold metallo-hydrolase</fullName>
    </submittedName>
</protein>
<feature type="domain" description="Metallo-beta-lactamase" evidence="1">
    <location>
        <begin position="42"/>
        <end position="243"/>
    </location>
</feature>
<sequence>MTAFTEVAPGVFRFADTCNVYVILSAGHQSSAHEFDQEPSSTQTFGVLGGRPGAGGAIAIDFGSGDVLDHLGELGVESLDAILMTHHHRDQGQGLPRAVAAGIPIHVPPVEQDLFARVDEMWSGRALYNDYNLRQDRFSLLDPVPVAGTVPEYRTAEYGGIAVRTLPTPGHTMGSVTYLIDRPRGDAGSERVAFTGDLIYAPGKVWSLASTQWSYTESEGPAMNVLSCYLLQEEAPTVLLPSHGEPMPDARDALELLAGRMQGYVDSRRSRPWDLKDWLERPFVRLTDHLLLNRTANSCTYVLLSDSGAALFIDYGYDMSTGWPAGTDRAGRRPWLASLPALKRDYGVTSVEVVLGTHYHDDHIAGLNLLRDVEGTAVWLPENVAPIMADPMRTDLPCQWFEPIPADRVLGIGETVQWQEYEITTHELPGHTLYAAAFEFEVDGVRVLATGDQQTGEGRYGVQREILNYQYRNRFRSDDYVKSAELYRRVAPGLMITGHWQGREVDEDYLRLLMEQGDELLAIHDGLLPDDGRRPPADGNLALLEPFYQRVAPGAELTYEVVVVNDFDGPREVVAELVTPAGWTASAASVAGPARATAGPGETVRLRFAVEAGATPANRQRLAADVTVGGTRLGQAADAVVDIV</sequence>
<reference evidence="2" key="1">
    <citation type="submission" date="2023-06" db="EMBL/GenBank/DDBJ databases">
        <title>MT1 and MT2 Draft Genomes of Novel Species.</title>
        <authorList>
            <person name="Venkateswaran K."/>
        </authorList>
    </citation>
    <scope>NUCLEOTIDE SEQUENCE</scope>
    <source>
        <strain evidence="2">F6_8S_P_1B</strain>
    </source>
</reference>
<dbReference type="CDD" id="cd06262">
    <property type="entry name" value="metallo-hydrolase-like_MBL-fold"/>
    <property type="match status" value="2"/>
</dbReference>
<dbReference type="InterPro" id="IPR050662">
    <property type="entry name" value="Sec-metab_biosynth-thioest"/>
</dbReference>
<evidence type="ECO:0000313" key="3">
    <source>
        <dbReference type="Proteomes" id="UP001174208"/>
    </source>
</evidence>
<dbReference type="Gene3D" id="3.60.15.10">
    <property type="entry name" value="Ribonuclease Z/Hydroxyacylglutathione hydrolase-like"/>
    <property type="match status" value="2"/>
</dbReference>
<feature type="domain" description="Metallo-beta-lactamase" evidence="1">
    <location>
        <begin position="298"/>
        <end position="494"/>
    </location>
</feature>
<dbReference type="SMART" id="SM00849">
    <property type="entry name" value="Lactamase_B"/>
    <property type="match status" value="2"/>
</dbReference>
<dbReference type="InterPro" id="IPR036866">
    <property type="entry name" value="RibonucZ/Hydroxyglut_hydro"/>
</dbReference>
<dbReference type="InterPro" id="IPR001279">
    <property type="entry name" value="Metallo-B-lactamas"/>
</dbReference>
<accession>A0ABT8K7I3</accession>
<gene>
    <name evidence="2" type="ORF">P5G50_02710</name>
</gene>
<dbReference type="PANTHER" id="PTHR23131:SF0">
    <property type="entry name" value="ENDORIBONUCLEASE LACTB2"/>
    <property type="match status" value="1"/>
</dbReference>
<dbReference type="PANTHER" id="PTHR23131">
    <property type="entry name" value="ENDORIBONUCLEASE LACTB2"/>
    <property type="match status" value="1"/>
</dbReference>
<keyword evidence="3" id="KW-1185">Reference proteome</keyword>
<organism evidence="2 3">
    <name type="scientific">Leifsonia williamsii</name>
    <dbReference type="NCBI Taxonomy" id="3035919"/>
    <lineage>
        <taxon>Bacteria</taxon>
        <taxon>Bacillati</taxon>
        <taxon>Actinomycetota</taxon>
        <taxon>Actinomycetes</taxon>
        <taxon>Micrococcales</taxon>
        <taxon>Microbacteriaceae</taxon>
        <taxon>Leifsonia</taxon>
    </lineage>
</organism>